<evidence type="ECO:0000313" key="3">
    <source>
        <dbReference type="EMBL" id="CEF68938.1"/>
    </source>
</evidence>
<sequence length="209" mass="23947">MTNNKEEECPYILWDDKVVYEGRWLRAKQVSFKRKENGTPGIWQIAERATKPKDADVAGICVIGILKRDGKKFLVLVKQYRIPVRAWCIEFPAGLVDKEKESIIEAGLRELKEEIGYVADKVILEPRNIQCLNPGLTDDSVQFMVVEIDGDNEINKNPKQSLEEHECLSVVLVETDKVFDYLDKLEKSVQVEAFVYTLGIALKFNSCFF</sequence>
<gene>
    <name evidence="3 5 6" type="ORF">SRAE_2000359200</name>
</gene>
<dbReference type="PROSITE" id="PS51462">
    <property type="entry name" value="NUDIX"/>
    <property type="match status" value="1"/>
</dbReference>
<dbReference type="STRING" id="34506.A0A090LL87"/>
<dbReference type="SUPFAM" id="SSF55811">
    <property type="entry name" value="Nudix"/>
    <property type="match status" value="1"/>
</dbReference>
<dbReference type="Gene3D" id="3.90.79.10">
    <property type="entry name" value="Nucleoside Triphosphate Pyrophosphohydrolase"/>
    <property type="match status" value="1"/>
</dbReference>
<evidence type="ECO:0000256" key="1">
    <source>
        <dbReference type="ARBA" id="ARBA00022801"/>
    </source>
</evidence>
<dbReference type="AlphaFoldDB" id="A0A090LL87"/>
<proteinExistence type="predicted"/>
<dbReference type="EMBL" id="LN609529">
    <property type="protein sequence ID" value="CEF68938.1"/>
    <property type="molecule type" value="Genomic_DNA"/>
</dbReference>
<protein>
    <submittedName>
        <fullName evidence="3 5">ADP-sugar pyrophosphatase</fullName>
    </submittedName>
</protein>
<reference evidence="5" key="3">
    <citation type="submission" date="2020-12" db="UniProtKB">
        <authorList>
            <consortium name="WormBaseParasite"/>
        </authorList>
    </citation>
    <scope>IDENTIFICATION</scope>
</reference>
<dbReference type="OrthoDB" id="10249920at2759"/>
<dbReference type="CDD" id="cd18888">
    <property type="entry name" value="NUDIX_ADPRase_Nudt5"/>
    <property type="match status" value="1"/>
</dbReference>
<reference evidence="4" key="1">
    <citation type="submission" date="2014-09" db="EMBL/GenBank/DDBJ databases">
        <authorList>
            <person name="Martin A.A."/>
        </authorList>
    </citation>
    <scope>NUCLEOTIDE SEQUENCE</scope>
    <source>
        <strain evidence="4">ED321</strain>
    </source>
</reference>
<dbReference type="Pfam" id="PF00293">
    <property type="entry name" value="NUDIX"/>
    <property type="match status" value="1"/>
</dbReference>
<feature type="domain" description="Nudix hydrolase" evidence="2">
    <location>
        <begin position="52"/>
        <end position="195"/>
    </location>
</feature>
<organism evidence="3">
    <name type="scientific">Strongyloides ratti</name>
    <name type="common">Parasitic roundworm</name>
    <dbReference type="NCBI Taxonomy" id="34506"/>
    <lineage>
        <taxon>Eukaryota</taxon>
        <taxon>Metazoa</taxon>
        <taxon>Ecdysozoa</taxon>
        <taxon>Nematoda</taxon>
        <taxon>Chromadorea</taxon>
        <taxon>Rhabditida</taxon>
        <taxon>Tylenchina</taxon>
        <taxon>Panagrolaimomorpha</taxon>
        <taxon>Strongyloidoidea</taxon>
        <taxon>Strongyloididae</taxon>
        <taxon>Strongyloides</taxon>
    </lineage>
</organism>
<dbReference type="CTD" id="36381308"/>
<evidence type="ECO:0000259" key="2">
    <source>
        <dbReference type="PROSITE" id="PS51462"/>
    </source>
</evidence>
<evidence type="ECO:0000313" key="4">
    <source>
        <dbReference type="Proteomes" id="UP000035682"/>
    </source>
</evidence>
<dbReference type="GeneID" id="36381308"/>
<evidence type="ECO:0000313" key="6">
    <source>
        <dbReference type="WormBase" id="SRAE_2000359200"/>
    </source>
</evidence>
<dbReference type="WormBase" id="SRAE_2000359200">
    <property type="protein sequence ID" value="SRP08224"/>
    <property type="gene ID" value="WBGene00263815"/>
</dbReference>
<dbReference type="InterPro" id="IPR015797">
    <property type="entry name" value="NUDIX_hydrolase-like_dom_sf"/>
</dbReference>
<name>A0A090LL87_STRRB</name>
<dbReference type="InterPro" id="IPR000086">
    <property type="entry name" value="NUDIX_hydrolase_dom"/>
</dbReference>
<dbReference type="PANTHER" id="PTHR11839:SF1">
    <property type="entry name" value="ADP-SUGAR PYROPHOSPHATASE"/>
    <property type="match status" value="1"/>
</dbReference>
<dbReference type="Proteomes" id="UP000035682">
    <property type="component" value="Unplaced"/>
</dbReference>
<dbReference type="WBParaSite" id="SRAE_2000359200.1">
    <property type="protein sequence ID" value="SRAE_2000359200.1"/>
    <property type="gene ID" value="WBGene00263815"/>
</dbReference>
<keyword evidence="1" id="KW-0378">Hydrolase</keyword>
<keyword evidence="4" id="KW-1185">Reference proteome</keyword>
<dbReference type="PANTHER" id="PTHR11839">
    <property type="entry name" value="UDP/ADP-SUGAR PYROPHOSPHATASE"/>
    <property type="match status" value="1"/>
</dbReference>
<evidence type="ECO:0000313" key="5">
    <source>
        <dbReference type="WBParaSite" id="SRAE_2000359200.1"/>
    </source>
</evidence>
<dbReference type="GO" id="GO:0005634">
    <property type="term" value="C:nucleus"/>
    <property type="evidence" value="ECO:0007669"/>
    <property type="project" value="TreeGrafter"/>
</dbReference>
<reference evidence="3" key="2">
    <citation type="submission" date="2014-09" db="EMBL/GenBank/DDBJ databases">
        <authorList>
            <person name="Aslett A.Martin."/>
        </authorList>
    </citation>
    <scope>NUCLEOTIDE SEQUENCE</scope>
    <source>
        <strain evidence="3">ED321 Heterogonic</strain>
    </source>
</reference>
<dbReference type="OMA" id="NDPGLCN"/>
<dbReference type="GO" id="GO:0006753">
    <property type="term" value="P:nucleoside phosphate metabolic process"/>
    <property type="evidence" value="ECO:0007669"/>
    <property type="project" value="TreeGrafter"/>
</dbReference>
<dbReference type="GO" id="GO:0019693">
    <property type="term" value="P:ribose phosphate metabolic process"/>
    <property type="evidence" value="ECO:0007669"/>
    <property type="project" value="TreeGrafter"/>
</dbReference>
<dbReference type="GO" id="GO:0047631">
    <property type="term" value="F:ADP-ribose diphosphatase activity"/>
    <property type="evidence" value="ECO:0007669"/>
    <property type="project" value="TreeGrafter"/>
</dbReference>
<accession>A0A090LL87</accession>
<dbReference type="RefSeq" id="XP_024508138.1">
    <property type="nucleotide sequence ID" value="XM_024654802.1"/>
</dbReference>